<dbReference type="GO" id="GO:0005829">
    <property type="term" value="C:cytosol"/>
    <property type="evidence" value="ECO:0007669"/>
    <property type="project" value="TreeGrafter"/>
</dbReference>
<proteinExistence type="predicted"/>
<dbReference type="PANTHER" id="PTHR10094">
    <property type="entry name" value="STEROL CARRIER PROTEIN 2 SCP-2 FAMILY PROTEIN"/>
    <property type="match status" value="1"/>
</dbReference>
<gene>
    <name evidence="2" type="ORF">FDT80_05720</name>
</gene>
<protein>
    <submittedName>
        <fullName evidence="2">SCP2 sterol-binding domain-containing protein</fullName>
    </submittedName>
</protein>
<evidence type="ECO:0000313" key="2">
    <source>
        <dbReference type="EMBL" id="TMM55067.1"/>
    </source>
</evidence>
<organism evidence="2 3">
    <name type="scientific">Sulfitobacter sabulilitoris</name>
    <dbReference type="NCBI Taxonomy" id="2562655"/>
    <lineage>
        <taxon>Bacteria</taxon>
        <taxon>Pseudomonadati</taxon>
        <taxon>Pseudomonadota</taxon>
        <taxon>Alphaproteobacteria</taxon>
        <taxon>Rhodobacterales</taxon>
        <taxon>Roseobacteraceae</taxon>
        <taxon>Sulfitobacter</taxon>
    </lineage>
</organism>
<reference evidence="2 3" key="1">
    <citation type="submission" date="2019-05" db="EMBL/GenBank/DDBJ databases">
        <title>Sulfitobacter sabulilitoris sp. nov., isolated from a marine sand.</title>
        <authorList>
            <person name="Yoon J.-H."/>
        </authorList>
    </citation>
    <scope>NUCLEOTIDE SEQUENCE [LARGE SCALE GENOMIC DNA]</scope>
    <source>
        <strain evidence="2 3">HSMS-29</strain>
    </source>
</reference>
<dbReference type="OrthoDB" id="9809312at2"/>
<accession>A0A5S3PL32</accession>
<dbReference type="RefSeq" id="WP_138661237.1">
    <property type="nucleotide sequence ID" value="NZ_VANS01000001.1"/>
</dbReference>
<comment type="caution">
    <text evidence="2">The sequence shown here is derived from an EMBL/GenBank/DDBJ whole genome shotgun (WGS) entry which is preliminary data.</text>
</comment>
<keyword evidence="3" id="KW-1185">Reference proteome</keyword>
<dbReference type="Pfam" id="PF02036">
    <property type="entry name" value="SCP2"/>
    <property type="match status" value="1"/>
</dbReference>
<dbReference type="EMBL" id="VANS01000001">
    <property type="protein sequence ID" value="TMM55067.1"/>
    <property type="molecule type" value="Genomic_DNA"/>
</dbReference>
<dbReference type="InterPro" id="IPR036527">
    <property type="entry name" value="SCP2_sterol-bd_dom_sf"/>
</dbReference>
<dbReference type="PANTHER" id="PTHR10094:SF25">
    <property type="entry name" value="SCP2 STEROL-BINDING DOMAIN-CONTAINING PROTEIN 1"/>
    <property type="match status" value="1"/>
</dbReference>
<evidence type="ECO:0000313" key="3">
    <source>
        <dbReference type="Proteomes" id="UP000309550"/>
    </source>
</evidence>
<dbReference type="AlphaFoldDB" id="A0A5S3PL32"/>
<evidence type="ECO:0000259" key="1">
    <source>
        <dbReference type="Pfam" id="PF02036"/>
    </source>
</evidence>
<dbReference type="Proteomes" id="UP000309550">
    <property type="component" value="Unassembled WGS sequence"/>
</dbReference>
<name>A0A5S3PL32_9RHOB</name>
<sequence length="96" mass="9833">MSDIVNEAVVVLNEKLASADFDGTAKFDIEGEGAVMMDAAGARAADEAADVTLSADAETFKSILDGDTNPTSAFMTGKLKIDGDMGMAMKLAAVLA</sequence>
<dbReference type="InterPro" id="IPR003033">
    <property type="entry name" value="SCP2_sterol-bd_dom"/>
</dbReference>
<dbReference type="Gene3D" id="3.30.1050.10">
    <property type="entry name" value="SCP2 sterol-binding domain"/>
    <property type="match status" value="1"/>
</dbReference>
<dbReference type="SUPFAM" id="SSF55718">
    <property type="entry name" value="SCP-like"/>
    <property type="match status" value="1"/>
</dbReference>
<feature type="domain" description="SCP2" evidence="1">
    <location>
        <begin position="19"/>
        <end position="95"/>
    </location>
</feature>